<feature type="region of interest" description="Disordered" evidence="9">
    <location>
        <begin position="239"/>
        <end position="294"/>
    </location>
</feature>
<dbReference type="AlphaFoldDB" id="A0A4Q2D562"/>
<dbReference type="STRING" id="2316362.A0A4Q2D562"/>
<keyword evidence="5 8" id="KW-0804">Transcription</keyword>
<evidence type="ECO:0000256" key="5">
    <source>
        <dbReference type="ARBA" id="ARBA00023163"/>
    </source>
</evidence>
<keyword evidence="6 8" id="KW-0539">Nucleus</keyword>
<comment type="caution">
    <text evidence="10">The sequence shown here is derived from an EMBL/GenBank/DDBJ whole genome shotgun (WGS) entry which is preliminary data.</text>
</comment>
<feature type="region of interest" description="Disordered" evidence="9">
    <location>
        <begin position="168"/>
        <end position="208"/>
    </location>
</feature>
<dbReference type="PANTHER" id="PTHR13104">
    <property type="entry name" value="MED-6-RELATED"/>
    <property type="match status" value="1"/>
</dbReference>
<gene>
    <name evidence="8" type="primary">MED6</name>
    <name evidence="10" type="ORF">EST38_g11316</name>
</gene>
<comment type="function">
    <text evidence="8">Component of the Mediator complex, a coactivator involved in the regulated transcription of nearly all RNA polymerase II-dependent genes. Mediator functions as a bridge to convey information from gene-specific regulatory proteins to the basal RNA polymerase II transcription machinery. Mediator is recruited to promoters by direct interactions with regulatory proteins and serves as a scaffold for the assembly of a functional preinitiation complex with RNA polymerase II and the general transcription factors.</text>
</comment>
<evidence type="ECO:0000256" key="4">
    <source>
        <dbReference type="ARBA" id="ARBA00023015"/>
    </source>
</evidence>
<evidence type="ECO:0000256" key="9">
    <source>
        <dbReference type="SAM" id="MobiDB-lite"/>
    </source>
</evidence>
<evidence type="ECO:0000256" key="6">
    <source>
        <dbReference type="ARBA" id="ARBA00023242"/>
    </source>
</evidence>
<evidence type="ECO:0000256" key="1">
    <source>
        <dbReference type="ARBA" id="ARBA00004123"/>
    </source>
</evidence>
<dbReference type="InterPro" id="IPR038566">
    <property type="entry name" value="Mediator_Med6_sf"/>
</dbReference>
<reference evidence="10 11" key="1">
    <citation type="submission" date="2019-01" db="EMBL/GenBank/DDBJ databases">
        <title>Draft genome sequence of Psathyrella aberdarensis IHI B618.</title>
        <authorList>
            <person name="Buettner E."/>
            <person name="Kellner H."/>
        </authorList>
    </citation>
    <scope>NUCLEOTIDE SEQUENCE [LARGE SCALE GENOMIC DNA]</scope>
    <source>
        <strain evidence="10 11">IHI B618</strain>
    </source>
</reference>
<evidence type="ECO:0000256" key="8">
    <source>
        <dbReference type="RuleBase" id="RU364143"/>
    </source>
</evidence>
<protein>
    <recommendedName>
        <fullName evidence="3 8">Mediator of RNA polymerase II transcription subunit 6</fullName>
    </recommendedName>
    <alternativeName>
        <fullName evidence="7 8">Mediator complex subunit 6</fullName>
    </alternativeName>
</protein>
<evidence type="ECO:0000313" key="11">
    <source>
        <dbReference type="Proteomes" id="UP000290288"/>
    </source>
</evidence>
<keyword evidence="11" id="KW-1185">Reference proteome</keyword>
<evidence type="ECO:0000256" key="3">
    <source>
        <dbReference type="ARBA" id="ARBA00020634"/>
    </source>
</evidence>
<dbReference type="EMBL" id="SDEE01000686">
    <property type="protein sequence ID" value="RXW14543.1"/>
    <property type="molecule type" value="Genomic_DNA"/>
</dbReference>
<dbReference type="InterPro" id="IPR007018">
    <property type="entry name" value="Mediator_Med6"/>
</dbReference>
<organism evidence="10 11">
    <name type="scientific">Candolleomyces aberdarensis</name>
    <dbReference type="NCBI Taxonomy" id="2316362"/>
    <lineage>
        <taxon>Eukaryota</taxon>
        <taxon>Fungi</taxon>
        <taxon>Dikarya</taxon>
        <taxon>Basidiomycota</taxon>
        <taxon>Agaricomycotina</taxon>
        <taxon>Agaricomycetes</taxon>
        <taxon>Agaricomycetidae</taxon>
        <taxon>Agaricales</taxon>
        <taxon>Agaricineae</taxon>
        <taxon>Psathyrellaceae</taxon>
        <taxon>Candolleomyces</taxon>
    </lineage>
</organism>
<accession>A0A4Q2D562</accession>
<comment type="subunit">
    <text evidence="8">Component of the Mediator complex.</text>
</comment>
<dbReference type="Gene3D" id="3.10.450.580">
    <property type="entry name" value="Mediator complex, subunit Med6"/>
    <property type="match status" value="1"/>
</dbReference>
<keyword evidence="4 8" id="KW-0805">Transcription regulation</keyword>
<dbReference type="Proteomes" id="UP000290288">
    <property type="component" value="Unassembled WGS sequence"/>
</dbReference>
<comment type="subcellular location">
    <subcellularLocation>
        <location evidence="1 8">Nucleus</location>
    </subcellularLocation>
</comment>
<dbReference type="OrthoDB" id="344220at2759"/>
<comment type="similarity">
    <text evidence="2 8">Belongs to the Mediator complex subunit 6 family.</text>
</comment>
<feature type="compositionally biased region" description="Low complexity" evidence="9">
    <location>
        <begin position="189"/>
        <end position="200"/>
    </location>
</feature>
<evidence type="ECO:0000256" key="2">
    <source>
        <dbReference type="ARBA" id="ARBA00007526"/>
    </source>
</evidence>
<dbReference type="GO" id="GO:0016592">
    <property type="term" value="C:mediator complex"/>
    <property type="evidence" value="ECO:0007669"/>
    <property type="project" value="InterPro"/>
</dbReference>
<proteinExistence type="inferred from homology"/>
<dbReference type="GO" id="GO:0006357">
    <property type="term" value="P:regulation of transcription by RNA polymerase II"/>
    <property type="evidence" value="ECO:0007669"/>
    <property type="project" value="InterPro"/>
</dbReference>
<dbReference type="GO" id="GO:0003712">
    <property type="term" value="F:transcription coregulator activity"/>
    <property type="evidence" value="ECO:0007669"/>
    <property type="project" value="InterPro"/>
</dbReference>
<name>A0A4Q2D562_9AGAR</name>
<sequence>MDPSDVRPDDDTARFFIWHEWLQANGPLTPENVFDYFTHSMFYDAQCNNAILRMQTRLSGTIIEDEEEELRRFKGVEFVVVDAQPPTYFIIQKRDRISPDEAKPLAAYYCVHNRIYQAPDLYSLLSNRILASLFTLQTSLDILRNHRPDYTPRTGFVWPIVGDPNPAAAGAAGADASKKKNQEAEETASSDSEQPSSASAVKRPGEGSKRMNMMLLMNAMHTTAMNSVITPPETAAGSAAVADSVTAETPSTAPTPAPLPLDGIGRAPSMQVESSKTSVKKKRKRSSVAPPPSG</sequence>
<dbReference type="Pfam" id="PF04934">
    <property type="entry name" value="Med6"/>
    <property type="match status" value="1"/>
</dbReference>
<evidence type="ECO:0000313" key="10">
    <source>
        <dbReference type="EMBL" id="RXW14543.1"/>
    </source>
</evidence>
<evidence type="ECO:0000256" key="7">
    <source>
        <dbReference type="ARBA" id="ARBA00031259"/>
    </source>
</evidence>
<keyword evidence="8" id="KW-0010">Activator</keyword>